<proteinExistence type="predicted"/>
<protein>
    <submittedName>
        <fullName evidence="2">Antibiotic biosynthesis monooxygenase family protein</fullName>
    </submittedName>
</protein>
<reference evidence="2 3" key="1">
    <citation type="submission" date="2024-05" db="EMBL/GenBank/DDBJ databases">
        <title>Genome Sequence and Characterization of the New Strain Purple Sulfur Bacterium of Genus Thioalkalicoccus.</title>
        <authorList>
            <person name="Bryantseva I.A."/>
            <person name="Kyndt J.A."/>
            <person name="Imhoff J.F."/>
        </authorList>
    </citation>
    <scope>NUCLEOTIDE SEQUENCE [LARGE SCALE GENOMIC DNA]</scope>
    <source>
        <strain evidence="2 3">Um2</strain>
    </source>
</reference>
<dbReference type="RefSeq" id="WP_369667272.1">
    <property type="nucleotide sequence ID" value="NZ_JBDKXB010000013.1"/>
</dbReference>
<keyword evidence="2" id="KW-0503">Monooxygenase</keyword>
<gene>
    <name evidence="2" type="ORF">ABC977_10740</name>
</gene>
<dbReference type="Proteomes" id="UP001564408">
    <property type="component" value="Unassembled WGS sequence"/>
</dbReference>
<organism evidence="2 3">
    <name type="scientific">Thioalkalicoccus limnaeus</name>
    <dbReference type="NCBI Taxonomy" id="120681"/>
    <lineage>
        <taxon>Bacteria</taxon>
        <taxon>Pseudomonadati</taxon>
        <taxon>Pseudomonadota</taxon>
        <taxon>Gammaproteobacteria</taxon>
        <taxon>Chromatiales</taxon>
        <taxon>Chromatiaceae</taxon>
        <taxon>Thioalkalicoccus</taxon>
    </lineage>
</organism>
<evidence type="ECO:0000259" key="1">
    <source>
        <dbReference type="PROSITE" id="PS51725"/>
    </source>
</evidence>
<dbReference type="Pfam" id="PF03992">
    <property type="entry name" value="ABM"/>
    <property type="match status" value="1"/>
</dbReference>
<dbReference type="EMBL" id="JBDKXB010000013">
    <property type="protein sequence ID" value="MEY6432885.1"/>
    <property type="molecule type" value="Genomic_DNA"/>
</dbReference>
<evidence type="ECO:0000313" key="3">
    <source>
        <dbReference type="Proteomes" id="UP001564408"/>
    </source>
</evidence>
<feature type="domain" description="ABM" evidence="1">
    <location>
        <begin position="2"/>
        <end position="93"/>
    </location>
</feature>
<dbReference type="Gene3D" id="3.30.70.100">
    <property type="match status" value="1"/>
</dbReference>
<sequence length="98" mass="11533">MFVAMSQFRVMAGQEGMVREAFRQRPRLVDAHPGFIRLEVLTPDERTNEFWLITFWRDQGSFERWHAGHLRASHAWMPKGLKLEPGSRSLTYMELVAE</sequence>
<dbReference type="InterPro" id="IPR011008">
    <property type="entry name" value="Dimeric_a/b-barrel"/>
</dbReference>
<dbReference type="PROSITE" id="PS51725">
    <property type="entry name" value="ABM"/>
    <property type="match status" value="1"/>
</dbReference>
<name>A0ABV4BFC1_9GAMM</name>
<dbReference type="PANTHER" id="PTHR34474">
    <property type="entry name" value="SIGNAL TRANSDUCTION PROTEIN TRAP"/>
    <property type="match status" value="1"/>
</dbReference>
<dbReference type="SUPFAM" id="SSF54909">
    <property type="entry name" value="Dimeric alpha+beta barrel"/>
    <property type="match status" value="1"/>
</dbReference>
<dbReference type="PANTHER" id="PTHR34474:SF2">
    <property type="entry name" value="SIGNAL TRANSDUCTION PROTEIN TRAP"/>
    <property type="match status" value="1"/>
</dbReference>
<dbReference type="GO" id="GO:0004497">
    <property type="term" value="F:monooxygenase activity"/>
    <property type="evidence" value="ECO:0007669"/>
    <property type="project" value="UniProtKB-KW"/>
</dbReference>
<accession>A0ABV4BFC1</accession>
<comment type="caution">
    <text evidence="2">The sequence shown here is derived from an EMBL/GenBank/DDBJ whole genome shotgun (WGS) entry which is preliminary data.</text>
</comment>
<evidence type="ECO:0000313" key="2">
    <source>
        <dbReference type="EMBL" id="MEY6432885.1"/>
    </source>
</evidence>
<keyword evidence="2" id="KW-0560">Oxidoreductase</keyword>
<dbReference type="InterPro" id="IPR050404">
    <property type="entry name" value="Heme-degrading_MO"/>
</dbReference>
<dbReference type="InterPro" id="IPR007138">
    <property type="entry name" value="ABM_dom"/>
</dbReference>
<keyword evidence="3" id="KW-1185">Reference proteome</keyword>